<keyword evidence="2" id="KW-1185">Reference proteome</keyword>
<accession>A0ABT1MR32</accession>
<proteinExistence type="predicted"/>
<dbReference type="RefSeq" id="WP_255329777.1">
    <property type="nucleotide sequence ID" value="NZ_JAKZEU010000003.1"/>
</dbReference>
<protein>
    <submittedName>
        <fullName evidence="1">Uncharacterized protein</fullName>
    </submittedName>
</protein>
<gene>
    <name evidence="1" type="ORF">MLD63_10055</name>
</gene>
<organism evidence="1 2">
    <name type="scientific">Paracoccus albicereus</name>
    <dbReference type="NCBI Taxonomy" id="2922394"/>
    <lineage>
        <taxon>Bacteria</taxon>
        <taxon>Pseudomonadati</taxon>
        <taxon>Pseudomonadota</taxon>
        <taxon>Alphaproteobacteria</taxon>
        <taxon>Rhodobacterales</taxon>
        <taxon>Paracoccaceae</taxon>
        <taxon>Paracoccus</taxon>
    </lineage>
</organism>
<dbReference type="PROSITE" id="PS00296">
    <property type="entry name" value="CHAPERONINS_CPN60"/>
    <property type="match status" value="1"/>
</dbReference>
<reference evidence="1 2" key="1">
    <citation type="submission" date="2022-03" db="EMBL/GenBank/DDBJ databases">
        <authorList>
            <person name="He Y."/>
        </authorList>
    </citation>
    <scope>NUCLEOTIDE SEQUENCE [LARGE SCALE GENOMIC DNA]</scope>
    <source>
        <strain evidence="1 2">TK19116</strain>
    </source>
</reference>
<dbReference type="Proteomes" id="UP001203945">
    <property type="component" value="Unassembled WGS sequence"/>
</dbReference>
<sequence>MATEADFEREIAALRGGVAAAGAGMGWDGALRARYTRLIDRMAQDMKAAVRAGRMTWAQAAAQANEQRNVIMDLIRSRSTPVARALAQDMKGQGLSLQALLDRKAQQLFGHSARFDQLSAGQRDQVFRAVVEAAGRSNPRVNVLMRRVSTAGRGLLILSLGIAVYNVATAEDHAEAAIEEGAILGGGVLGGLAGGAAAGLVCGPGALVCSSVGAFAGAVAGAFGVSLFF</sequence>
<evidence type="ECO:0000313" key="1">
    <source>
        <dbReference type="EMBL" id="MCQ0970767.1"/>
    </source>
</evidence>
<dbReference type="EMBL" id="JAKZEU010000003">
    <property type="protein sequence ID" value="MCQ0970767.1"/>
    <property type="molecule type" value="Genomic_DNA"/>
</dbReference>
<name>A0ABT1MR32_9RHOB</name>
<dbReference type="InterPro" id="IPR018370">
    <property type="entry name" value="Chaperonin_Cpn60_CS"/>
</dbReference>
<evidence type="ECO:0000313" key="2">
    <source>
        <dbReference type="Proteomes" id="UP001203945"/>
    </source>
</evidence>
<comment type="caution">
    <text evidence="1">The sequence shown here is derived from an EMBL/GenBank/DDBJ whole genome shotgun (WGS) entry which is preliminary data.</text>
</comment>